<dbReference type="VEuPathDB" id="CryptoDB:Cvel_17740"/>
<evidence type="ECO:0008006" key="2">
    <source>
        <dbReference type="Google" id="ProtNLM"/>
    </source>
</evidence>
<evidence type="ECO:0000313" key="1">
    <source>
        <dbReference type="EMBL" id="CEM15166.1"/>
    </source>
</evidence>
<dbReference type="Gene3D" id="3.30.420.10">
    <property type="entry name" value="Ribonuclease H-like superfamily/Ribonuclease H"/>
    <property type="match status" value="1"/>
</dbReference>
<reference evidence="1" key="1">
    <citation type="submission" date="2014-11" db="EMBL/GenBank/DDBJ databases">
        <authorList>
            <person name="Otto D Thomas"/>
            <person name="Naeem Raeece"/>
        </authorList>
    </citation>
    <scope>NUCLEOTIDE SEQUENCE</scope>
</reference>
<dbReference type="PhylomeDB" id="A0A0G4FMI5"/>
<accession>A0A0G4FMI5</accession>
<name>A0A0G4FMI5_9ALVE</name>
<gene>
    <name evidence="1" type="ORF">Cvel_17740</name>
</gene>
<dbReference type="GO" id="GO:0003676">
    <property type="term" value="F:nucleic acid binding"/>
    <property type="evidence" value="ECO:0007669"/>
    <property type="project" value="InterPro"/>
</dbReference>
<dbReference type="EMBL" id="CDMZ01000478">
    <property type="protein sequence ID" value="CEM15166.1"/>
    <property type="molecule type" value="Genomic_DNA"/>
</dbReference>
<dbReference type="InterPro" id="IPR036397">
    <property type="entry name" value="RNaseH_sf"/>
</dbReference>
<sequence>MQKVLGWVYCTTANLAYLFSELSCYDSHPSGSKLVAALLALIRAREKGDCLQFSGVDDPKFALFVDAAYSLSRCEGRGGFEACLVDKKESIKNMRFSNLMAQKSKRIKRKLISSTSAELCALVDSVKQLFQWKRLAEALWMKPLEVEVYTDSAPLMEQLESGQSRREPRMDSLLAYAHQKLRALKAKVLWV</sequence>
<organism evidence="1">
    <name type="scientific">Chromera velia CCMP2878</name>
    <dbReference type="NCBI Taxonomy" id="1169474"/>
    <lineage>
        <taxon>Eukaryota</taxon>
        <taxon>Sar</taxon>
        <taxon>Alveolata</taxon>
        <taxon>Colpodellida</taxon>
        <taxon>Chromeraceae</taxon>
        <taxon>Chromera</taxon>
    </lineage>
</organism>
<protein>
    <recommendedName>
        <fullName evidence="2">RNase H type-1 domain-containing protein</fullName>
    </recommendedName>
</protein>
<dbReference type="AlphaFoldDB" id="A0A0G4FMI5"/>
<proteinExistence type="predicted"/>